<dbReference type="EMBL" id="JARXIC010000002">
    <property type="protein sequence ID" value="MDQ8193105.1"/>
    <property type="molecule type" value="Genomic_DNA"/>
</dbReference>
<dbReference type="Pfam" id="PF00208">
    <property type="entry name" value="ELFV_dehydrog"/>
    <property type="match status" value="1"/>
</dbReference>
<evidence type="ECO:0000313" key="7">
    <source>
        <dbReference type="Proteomes" id="UP001243717"/>
    </source>
</evidence>
<comment type="similarity">
    <text evidence="1 3 4">Belongs to the Glu/Leu/Phe/Val dehydrogenases family.</text>
</comment>
<dbReference type="PRINTS" id="PR00082">
    <property type="entry name" value="GLFDHDRGNASE"/>
</dbReference>
<proteinExistence type="inferred from homology"/>
<keyword evidence="2 3" id="KW-0560">Oxidoreductase</keyword>
<reference evidence="6 7" key="1">
    <citation type="submission" date="2023-04" db="EMBL/GenBank/DDBJ databases">
        <title>A novel bacteria isolated from coastal sediment.</title>
        <authorList>
            <person name="Liu X.-J."/>
            <person name="Du Z.-J."/>
        </authorList>
    </citation>
    <scope>NUCLEOTIDE SEQUENCE [LARGE SCALE GENOMIC DNA]</scope>
    <source>
        <strain evidence="6 7">SDUM461004</strain>
    </source>
</reference>
<dbReference type="SUPFAM" id="SSF53223">
    <property type="entry name" value="Aminoacid dehydrogenase-like, N-terminal domain"/>
    <property type="match status" value="1"/>
</dbReference>
<dbReference type="InterPro" id="IPR006095">
    <property type="entry name" value="Glu/Leu/Phe/Val/Trp_DH"/>
</dbReference>
<dbReference type="InterPro" id="IPR046346">
    <property type="entry name" value="Aminoacid_DH-like_N_sf"/>
</dbReference>
<evidence type="ECO:0000259" key="5">
    <source>
        <dbReference type="SMART" id="SM00839"/>
    </source>
</evidence>
<dbReference type="Pfam" id="PF02812">
    <property type="entry name" value="ELFV_dehydrog_N"/>
    <property type="match status" value="1"/>
</dbReference>
<comment type="caution">
    <text evidence="6">The sequence shown here is derived from an EMBL/GenBank/DDBJ whole genome shotgun (WGS) entry which is preliminary data.</text>
</comment>
<dbReference type="PIRSF" id="PIRSF000185">
    <property type="entry name" value="Glu_DH"/>
    <property type="match status" value="1"/>
</dbReference>
<dbReference type="Gene3D" id="3.40.50.10860">
    <property type="entry name" value="Leucine Dehydrogenase, chain A, domain 1"/>
    <property type="match status" value="1"/>
</dbReference>
<accession>A0ABU1AGX1</accession>
<dbReference type="SUPFAM" id="SSF51735">
    <property type="entry name" value="NAD(P)-binding Rossmann-fold domains"/>
    <property type="match status" value="1"/>
</dbReference>
<dbReference type="RefSeq" id="WP_308983614.1">
    <property type="nucleotide sequence ID" value="NZ_JARXIC010000002.1"/>
</dbReference>
<evidence type="ECO:0000256" key="4">
    <source>
        <dbReference type="RuleBase" id="RU004417"/>
    </source>
</evidence>
<dbReference type="InterPro" id="IPR006097">
    <property type="entry name" value="Glu/Leu/Phe/Val/Trp_DH_dimer"/>
</dbReference>
<protein>
    <recommendedName>
        <fullName evidence="3">Glutamate dehydrogenase</fullName>
    </recommendedName>
</protein>
<evidence type="ECO:0000256" key="1">
    <source>
        <dbReference type="ARBA" id="ARBA00006382"/>
    </source>
</evidence>
<dbReference type="Gene3D" id="3.40.50.720">
    <property type="entry name" value="NAD(P)-binding Rossmann-like Domain"/>
    <property type="match status" value="1"/>
</dbReference>
<keyword evidence="7" id="KW-1185">Reference proteome</keyword>
<name>A0ABU1AGX1_9BACT</name>
<dbReference type="InterPro" id="IPR036291">
    <property type="entry name" value="NAD(P)-bd_dom_sf"/>
</dbReference>
<dbReference type="PANTHER" id="PTHR11606">
    <property type="entry name" value="GLUTAMATE DEHYDROGENASE"/>
    <property type="match status" value="1"/>
</dbReference>
<evidence type="ECO:0000313" key="6">
    <source>
        <dbReference type="EMBL" id="MDQ8193105.1"/>
    </source>
</evidence>
<dbReference type="CDD" id="cd01076">
    <property type="entry name" value="NAD_bind_1_Glu_DH"/>
    <property type="match status" value="1"/>
</dbReference>
<organism evidence="6 7">
    <name type="scientific">Thalassobacterium sedimentorum</name>
    <dbReference type="NCBI Taxonomy" id="3041258"/>
    <lineage>
        <taxon>Bacteria</taxon>
        <taxon>Pseudomonadati</taxon>
        <taxon>Verrucomicrobiota</taxon>
        <taxon>Opitutia</taxon>
        <taxon>Puniceicoccales</taxon>
        <taxon>Coraliomargaritaceae</taxon>
        <taxon>Thalassobacterium</taxon>
    </lineage>
</organism>
<evidence type="ECO:0000256" key="2">
    <source>
        <dbReference type="ARBA" id="ARBA00023002"/>
    </source>
</evidence>
<dbReference type="SMART" id="SM00839">
    <property type="entry name" value="ELFV_dehydrog"/>
    <property type="match status" value="1"/>
</dbReference>
<dbReference type="InterPro" id="IPR006096">
    <property type="entry name" value="Glu/Leu/Phe/Val/Trp_DH_C"/>
</dbReference>
<feature type="domain" description="Glutamate/phenylalanine/leucine/valine/L-tryptophan dehydrogenase C-terminal" evidence="5">
    <location>
        <begin position="208"/>
        <end position="438"/>
    </location>
</feature>
<dbReference type="PANTHER" id="PTHR11606:SF13">
    <property type="entry name" value="GLUTAMATE DEHYDROGENASE 1, MITOCHONDRIAL"/>
    <property type="match status" value="1"/>
</dbReference>
<dbReference type="GO" id="GO:0016491">
    <property type="term" value="F:oxidoreductase activity"/>
    <property type="evidence" value="ECO:0007669"/>
    <property type="project" value="UniProtKB-KW"/>
</dbReference>
<dbReference type="InterPro" id="IPR014362">
    <property type="entry name" value="Glu_DH"/>
</dbReference>
<gene>
    <name evidence="6" type="ORF">QEH59_01615</name>
</gene>
<dbReference type="Proteomes" id="UP001243717">
    <property type="component" value="Unassembled WGS sequence"/>
</dbReference>
<evidence type="ECO:0000256" key="3">
    <source>
        <dbReference type="PIRNR" id="PIRNR000185"/>
    </source>
</evidence>
<sequence length="441" mass="48561">MEPCNTPACQSAREIFHELDDYYDDHNLYFQTISSVLDAANLLKVDQRLKLILSQPKNEIMVHCPVKMDDGRWRLFKGYRVQHNNVLGPYKGGIRYHSEVKLDEVKTLALLMTMKCALARLPFGGAKGALKIDPRSVSRSELERVTRRLTAALGNNIGPDYDIPAPDMGTNAQIMAWMADTYINFAESSTKVTARGVVTGKPLEFGGSAGREKATGQGLVYVLDALLPGMDMDVSKLSFSLIGYGNVGSWTARLLQARGSQLKAVMDHTGAIRNEAGIDAEALAQHVQATGGVNGFARADAIDAPNFYSTPVDLFIPAALEQMVDLEHAERLQCKVVVEAANAPTTPRAEQHLLQKGVEVLPAILCNAGGVTVSYFEWKQNRQSETWDEELVDERLRKVMTRSAERVLATAKRLDCSMRLASYAAAIAHLDTVYEMRGVFP</sequence>
<dbReference type="InterPro" id="IPR033922">
    <property type="entry name" value="NAD_bind_Glu_DH"/>
</dbReference>